<feature type="domain" description="FLYWCH-type" evidence="4">
    <location>
        <begin position="19"/>
        <end position="67"/>
    </location>
</feature>
<dbReference type="Pfam" id="PF04500">
    <property type="entry name" value="FLYWCH"/>
    <property type="match status" value="3"/>
</dbReference>
<dbReference type="InterPro" id="IPR007588">
    <property type="entry name" value="Znf_FLYWCH"/>
</dbReference>
<evidence type="ECO:0000256" key="3">
    <source>
        <dbReference type="ARBA" id="ARBA00022833"/>
    </source>
</evidence>
<evidence type="ECO:0000313" key="5">
    <source>
        <dbReference type="EMBL" id="CAH3925348.1"/>
    </source>
</evidence>
<feature type="domain" description="FLYWCH-type" evidence="4">
    <location>
        <begin position="287"/>
        <end position="338"/>
    </location>
</feature>
<evidence type="ECO:0000256" key="2">
    <source>
        <dbReference type="ARBA" id="ARBA00022771"/>
    </source>
</evidence>
<dbReference type="Gene3D" id="2.20.25.240">
    <property type="match status" value="3"/>
</dbReference>
<name>A0A9P0WZU5_PIEBR</name>
<keyword evidence="1" id="KW-0479">Metal-binding</keyword>
<evidence type="ECO:0000256" key="1">
    <source>
        <dbReference type="ARBA" id="ARBA00022723"/>
    </source>
</evidence>
<keyword evidence="6" id="KW-1185">Reference proteome</keyword>
<dbReference type="EMBL" id="CALOZG010000001">
    <property type="protein sequence ID" value="CAH3925348.1"/>
    <property type="molecule type" value="Genomic_DNA"/>
</dbReference>
<dbReference type="Proteomes" id="UP001152562">
    <property type="component" value="Unassembled WGS sequence"/>
</dbReference>
<dbReference type="GO" id="GO:0008270">
    <property type="term" value="F:zinc ion binding"/>
    <property type="evidence" value="ECO:0007669"/>
    <property type="project" value="UniProtKB-KW"/>
</dbReference>
<dbReference type="AlphaFoldDB" id="A0A9P0WZU5"/>
<feature type="domain" description="FLYWCH-type" evidence="4">
    <location>
        <begin position="116"/>
        <end position="171"/>
    </location>
</feature>
<keyword evidence="2" id="KW-0863">Zinc-finger</keyword>
<proteinExistence type="predicted"/>
<accession>A0A9P0WZU5</accession>
<protein>
    <recommendedName>
        <fullName evidence="4">FLYWCH-type domain-containing protein</fullName>
    </recommendedName>
</protein>
<comment type="caution">
    <text evidence="5">The sequence shown here is derived from an EMBL/GenBank/DDBJ whole genome shotgun (WGS) entry which is preliminary data.</text>
</comment>
<keyword evidence="3" id="KW-0862">Zinc</keyword>
<evidence type="ECO:0000259" key="4">
    <source>
        <dbReference type="Pfam" id="PF04500"/>
    </source>
</evidence>
<organism evidence="5 6">
    <name type="scientific">Pieris brassicae</name>
    <name type="common">White butterfly</name>
    <name type="synonym">Large white butterfly</name>
    <dbReference type="NCBI Taxonomy" id="7116"/>
    <lineage>
        <taxon>Eukaryota</taxon>
        <taxon>Metazoa</taxon>
        <taxon>Ecdysozoa</taxon>
        <taxon>Arthropoda</taxon>
        <taxon>Hexapoda</taxon>
        <taxon>Insecta</taxon>
        <taxon>Pterygota</taxon>
        <taxon>Neoptera</taxon>
        <taxon>Endopterygota</taxon>
        <taxon>Lepidoptera</taxon>
        <taxon>Glossata</taxon>
        <taxon>Ditrysia</taxon>
        <taxon>Papilionoidea</taxon>
        <taxon>Pieridae</taxon>
        <taxon>Pierinae</taxon>
        <taxon>Pieris</taxon>
    </lineage>
</organism>
<evidence type="ECO:0000313" key="6">
    <source>
        <dbReference type="Proteomes" id="UP001152562"/>
    </source>
</evidence>
<gene>
    <name evidence="5" type="ORF">PIBRA_LOCUS1146</name>
</gene>
<sequence>MLTCEPQLSDYMTRPKVEYVQSKRGGRQLVRDGYRYHMKRRNKYGYVTWRCIHRGVCNAYCVVDSDSRLMKDIFLHTCPAKGESYDNIKVLKDVGSLSFIIHQKEYITGDDEVLMIPTRKKYLMMVNGYTYYQINYSGHWVCSTKARTKCKARFHQSPKGQIIHAVSRHTHPPEPKSIPNYISNKKLTMMSLYLPSHEKRVRQNYGDKIVTIPTRGGKFLLMINGYTYSHMTSVYWYCSSKSQGYTKIKRQDENEFIKIPTPGGKFLLMVERYTYSAIKDEIIKIPTPGGKFLMMLDGYTYSQYRDVYWYCSSKFQGCKARVRYTGDEVVKVMTDHTHPPPKYYCKNGVYIKL</sequence>
<reference evidence="5" key="1">
    <citation type="submission" date="2022-05" db="EMBL/GenBank/DDBJ databases">
        <authorList>
            <person name="Okamura Y."/>
        </authorList>
    </citation>
    <scope>NUCLEOTIDE SEQUENCE</scope>
</reference>